<dbReference type="RefSeq" id="WP_130605614.1">
    <property type="nucleotide sequence ID" value="NZ_AP019368.1"/>
</dbReference>
<evidence type="ECO:0000313" key="7">
    <source>
        <dbReference type="Proteomes" id="UP000291236"/>
    </source>
</evidence>
<dbReference type="InterPro" id="IPR059112">
    <property type="entry name" value="CysZ/EI24"/>
</dbReference>
<organism evidence="6 7">
    <name type="scientific">Fluviispira sanaruensis</name>
    <dbReference type="NCBI Taxonomy" id="2493639"/>
    <lineage>
        <taxon>Bacteria</taxon>
        <taxon>Pseudomonadati</taxon>
        <taxon>Bdellovibrionota</taxon>
        <taxon>Oligoflexia</taxon>
        <taxon>Silvanigrellales</taxon>
        <taxon>Silvanigrellaceae</taxon>
        <taxon>Fluviispira</taxon>
    </lineage>
</organism>
<comment type="subcellular location">
    <subcellularLocation>
        <location evidence="1">Membrane</location>
        <topology evidence="1">Multi-pass membrane protein</topology>
    </subcellularLocation>
</comment>
<dbReference type="AlphaFoldDB" id="A0A4P2VKG4"/>
<evidence type="ECO:0000256" key="4">
    <source>
        <dbReference type="ARBA" id="ARBA00023136"/>
    </source>
</evidence>
<evidence type="ECO:0000313" key="6">
    <source>
        <dbReference type="EMBL" id="BBH51759.1"/>
    </source>
</evidence>
<accession>A0A4P2VKG4</accession>
<keyword evidence="7" id="KW-1185">Reference proteome</keyword>
<evidence type="ECO:0000256" key="3">
    <source>
        <dbReference type="ARBA" id="ARBA00022989"/>
    </source>
</evidence>
<feature type="transmembrane region" description="Helical" evidence="5">
    <location>
        <begin position="203"/>
        <end position="227"/>
    </location>
</feature>
<gene>
    <name evidence="6" type="ORF">JCM31447_01760</name>
</gene>
<proteinExistence type="predicted"/>
<dbReference type="Pfam" id="PF07264">
    <property type="entry name" value="EI24"/>
    <property type="match status" value="1"/>
</dbReference>
<dbReference type="Proteomes" id="UP000291236">
    <property type="component" value="Chromosome"/>
</dbReference>
<keyword evidence="2 5" id="KW-0812">Transmembrane</keyword>
<evidence type="ECO:0000256" key="5">
    <source>
        <dbReference type="SAM" id="Phobius"/>
    </source>
</evidence>
<sequence length="244" mass="27582">MSHSPIQQIIIGFKAPLHSVRFFKLNKGMLLLGVTPHILNLLLYTWIIRNIVIAKWIHPLFNSLSLKWQDSFISHIFNPTFIEIVVWIVGFLFYGVFGTAFVNAFASPLYDIIAQKAFEKTSGTLIRKQSLMDFIDSIISEVTKGVIIISFFVQIFAPLVFFIGIWYLGWSSIDRTLLLMNLPLRKRFIFGLRNWGLCVGLGIWNYIPLIGAIFSFAMAAAGAIVVAESKAGEAYVDDQNDLTL</sequence>
<keyword evidence="3 5" id="KW-1133">Transmembrane helix</keyword>
<keyword evidence="4 5" id="KW-0472">Membrane</keyword>
<dbReference type="OrthoDB" id="5294129at2"/>
<dbReference type="KEGG" id="sbf:JCM31447_01760"/>
<protein>
    <recommendedName>
        <fullName evidence="8">CysZ protein</fullName>
    </recommendedName>
</protein>
<dbReference type="EMBL" id="AP019368">
    <property type="protein sequence ID" value="BBH51759.1"/>
    <property type="molecule type" value="Genomic_DNA"/>
</dbReference>
<evidence type="ECO:0008006" key="8">
    <source>
        <dbReference type="Google" id="ProtNLM"/>
    </source>
</evidence>
<reference evidence="6 7" key="1">
    <citation type="submission" date="2018-12" db="EMBL/GenBank/DDBJ databases">
        <title>Rubrispira sanarue gen. nov., sp., nov., a member of the order Silvanigrellales, isolated from a brackish lake in Hamamatsu Japan.</title>
        <authorList>
            <person name="Maejima Y."/>
            <person name="Iino T."/>
            <person name="Muraguchi Y."/>
            <person name="Fukuda K."/>
            <person name="Nojiri H."/>
            <person name="Ohkuma M."/>
            <person name="Moriuchi R."/>
            <person name="Dohra H."/>
            <person name="Kimbara K."/>
            <person name="Shintani M."/>
        </authorList>
    </citation>
    <scope>NUCLEOTIDE SEQUENCE [LARGE SCALE GENOMIC DNA]</scope>
    <source>
        <strain evidence="6 7">RF1110005</strain>
    </source>
</reference>
<feature type="transmembrane region" description="Helical" evidence="5">
    <location>
        <begin position="84"/>
        <end position="106"/>
    </location>
</feature>
<evidence type="ECO:0000256" key="1">
    <source>
        <dbReference type="ARBA" id="ARBA00004141"/>
    </source>
</evidence>
<feature type="transmembrane region" description="Helical" evidence="5">
    <location>
        <begin position="146"/>
        <end position="170"/>
    </location>
</feature>
<evidence type="ECO:0000256" key="2">
    <source>
        <dbReference type="ARBA" id="ARBA00022692"/>
    </source>
</evidence>
<name>A0A4P2VKG4_FLUSA</name>
<feature type="transmembrane region" description="Helical" evidence="5">
    <location>
        <begin position="29"/>
        <end position="48"/>
    </location>
</feature>